<evidence type="ECO:0000256" key="7">
    <source>
        <dbReference type="SAM" id="SignalP"/>
    </source>
</evidence>
<sequence>MRKLSVLFTLAFSFFLLLANAQVTTSSITGLVTGDNKAPLEGATVTALHVPSGTRYVTTTTKNGQFILPSVRVGGPYRITVSYTGYSEGVQNDVYASLGNTANVEVALSASAQELSAITVTANRNPVLNTKNTGASATINKEALNRTPTIGRTVNDITKYNAYSNGRSFAGQDSRLNNFTIDGSVFNNGFGLGSQAQAGGRTNSGAISLDAIEELQINIAPYDIRQSGFVGAAINAVTRSGTNDYSGSVFHFLNNRNLAGKNAKGGKVPATPFEVNTTGFRVGGPIIKNKLFFFVNGEFSSSTRPALDWVANRPGAAGNVSRTTAADLEDLKNFMKTNFDWDMGATDNFNNEAFSRKFLARIDYNINDKHKLTVRYSHHNSQSDVIISNSSSGNTAGNGNRQNLALAISGQNTGYKIQDNTRSIVAELNSSFRKRVSNQFLITYNKQIEDRAYRTGVFPTIDILKDGSTYTSLGFDPFTPNNRLDYYTFNITNNLTFVKNQHTFTAGASFEAFKSNNLFFYASNGVWTFNSIDDFKTAALAYKTNPNLTTSPVVLNRFNYRYTLLPDGKLPWQVFKTQTYSVYGQDEYKMTNRLRITAGFRLDYIAIPNTATDYTNTYVAGLSFRTPEYREYKVNTDQMPKSRLYMSPRLGFNWDAYGNRKLQVRGGTGLFLSRMPYVLISNQLGNNGVNIGLVNVTGTAANAYPFTLDPTRYTPTSTDVTLLRGYNVNYGDPNLKFPQTWKSNIAVDYKLPWGVVATVEYIYNQNVNALNYVDVNMKLPSGKFSGADNRDIYPALDLSGSAATNARFFNSGIGNVFVLTNNNDGYSYSFTGKLEKPITKNWGGLLAYTYAKATDVAFVASTVNANVPSVYGLNYVRNSFSDNDLRHRFIGNISYRILYGKTYGGGTTITLGMVSASGSKLSYTASNDMNGDGQINDLIYVPAKGSNLTFQDYTTSGVTFTAAQQQAAYDTYINNHPYLKTRRGTYAERNGAQLPWLTRFDLSAEQDFFVKVGKSKKMNIIRVRADILNFGNLINSKWGVGYASTTTQPLNYRGRTAGGEPIYRLATQVVNGSTVLLRDAFINSLTIDDVYQVQLGIRYIFNN</sequence>
<feature type="signal peptide" evidence="7">
    <location>
        <begin position="1"/>
        <end position="21"/>
    </location>
</feature>
<dbReference type="AlphaFoldDB" id="A0A562SPN9"/>
<name>A0A562SPN9_9BACT</name>
<dbReference type="GO" id="GO:0009279">
    <property type="term" value="C:cell outer membrane"/>
    <property type="evidence" value="ECO:0007669"/>
    <property type="project" value="UniProtKB-SubCell"/>
</dbReference>
<dbReference type="GO" id="GO:0015344">
    <property type="term" value="F:siderophore uptake transmembrane transporter activity"/>
    <property type="evidence" value="ECO:0007669"/>
    <property type="project" value="TreeGrafter"/>
</dbReference>
<evidence type="ECO:0000313" key="9">
    <source>
        <dbReference type="EMBL" id="TWI83245.1"/>
    </source>
</evidence>
<keyword evidence="4" id="KW-0812">Transmembrane</keyword>
<dbReference type="SUPFAM" id="SSF56935">
    <property type="entry name" value="Porins"/>
    <property type="match status" value="1"/>
</dbReference>
<dbReference type="Gene3D" id="2.60.40.1120">
    <property type="entry name" value="Carboxypeptidase-like, regulatory domain"/>
    <property type="match status" value="1"/>
</dbReference>
<keyword evidence="6" id="KW-0998">Cell outer membrane</keyword>
<evidence type="ECO:0000256" key="6">
    <source>
        <dbReference type="ARBA" id="ARBA00023237"/>
    </source>
</evidence>
<dbReference type="RefSeq" id="WP_144885320.1">
    <property type="nucleotide sequence ID" value="NZ_VLLE01000003.1"/>
</dbReference>
<keyword evidence="9" id="KW-0645">Protease</keyword>
<dbReference type="PANTHER" id="PTHR30069">
    <property type="entry name" value="TONB-DEPENDENT OUTER MEMBRANE RECEPTOR"/>
    <property type="match status" value="1"/>
</dbReference>
<evidence type="ECO:0000259" key="8">
    <source>
        <dbReference type="Pfam" id="PF25183"/>
    </source>
</evidence>
<dbReference type="InterPro" id="IPR039426">
    <property type="entry name" value="TonB-dep_rcpt-like"/>
</dbReference>
<dbReference type="Pfam" id="PF13620">
    <property type="entry name" value="CarboxypepD_reg"/>
    <property type="match status" value="1"/>
</dbReference>
<keyword evidence="7" id="KW-0732">Signal</keyword>
<feature type="chain" id="PRO_5021715806" evidence="7">
    <location>
        <begin position="22"/>
        <end position="1103"/>
    </location>
</feature>
<dbReference type="EMBL" id="VLLE01000003">
    <property type="protein sequence ID" value="TWI83245.1"/>
    <property type="molecule type" value="Genomic_DNA"/>
</dbReference>
<organism evidence="9 10">
    <name type="scientific">Lacibacter cauensis</name>
    <dbReference type="NCBI Taxonomy" id="510947"/>
    <lineage>
        <taxon>Bacteria</taxon>
        <taxon>Pseudomonadati</taxon>
        <taxon>Bacteroidota</taxon>
        <taxon>Chitinophagia</taxon>
        <taxon>Chitinophagales</taxon>
        <taxon>Chitinophagaceae</taxon>
        <taxon>Lacibacter</taxon>
    </lineage>
</organism>
<keyword evidence="2" id="KW-0813">Transport</keyword>
<evidence type="ECO:0000256" key="2">
    <source>
        <dbReference type="ARBA" id="ARBA00022448"/>
    </source>
</evidence>
<dbReference type="Gene3D" id="2.40.170.20">
    <property type="entry name" value="TonB-dependent receptor, beta-barrel domain"/>
    <property type="match status" value="1"/>
</dbReference>
<protein>
    <submittedName>
        <fullName evidence="9">Carboxypeptidase family protein</fullName>
    </submittedName>
</protein>
<evidence type="ECO:0000256" key="3">
    <source>
        <dbReference type="ARBA" id="ARBA00022452"/>
    </source>
</evidence>
<dbReference type="InterPro" id="IPR036942">
    <property type="entry name" value="Beta-barrel_TonB_sf"/>
</dbReference>
<keyword evidence="9" id="KW-0378">Hydrolase</keyword>
<dbReference type="GO" id="GO:0004180">
    <property type="term" value="F:carboxypeptidase activity"/>
    <property type="evidence" value="ECO:0007669"/>
    <property type="project" value="UniProtKB-KW"/>
</dbReference>
<dbReference type="PANTHER" id="PTHR30069:SF46">
    <property type="entry name" value="OAR PROTEIN"/>
    <property type="match status" value="1"/>
</dbReference>
<reference evidence="9 10" key="1">
    <citation type="journal article" date="2015" name="Stand. Genomic Sci.">
        <title>Genomic Encyclopedia of Bacterial and Archaeal Type Strains, Phase III: the genomes of soil and plant-associated and newly described type strains.</title>
        <authorList>
            <person name="Whitman W.B."/>
            <person name="Woyke T."/>
            <person name="Klenk H.P."/>
            <person name="Zhou Y."/>
            <person name="Lilburn T.G."/>
            <person name="Beck B.J."/>
            <person name="De Vos P."/>
            <person name="Vandamme P."/>
            <person name="Eisen J.A."/>
            <person name="Garrity G."/>
            <person name="Hugenholtz P."/>
            <person name="Kyrpides N.C."/>
        </authorList>
    </citation>
    <scope>NUCLEOTIDE SEQUENCE [LARGE SCALE GENOMIC DNA]</scope>
    <source>
        <strain evidence="9 10">CGMCC 1.7271</strain>
    </source>
</reference>
<dbReference type="GO" id="GO:0030246">
    <property type="term" value="F:carbohydrate binding"/>
    <property type="evidence" value="ECO:0007669"/>
    <property type="project" value="InterPro"/>
</dbReference>
<evidence type="ECO:0000313" key="10">
    <source>
        <dbReference type="Proteomes" id="UP000316167"/>
    </source>
</evidence>
<comment type="caution">
    <text evidence="9">The sequence shown here is derived from an EMBL/GenBank/DDBJ whole genome shotgun (WGS) entry which is preliminary data.</text>
</comment>
<evidence type="ECO:0000256" key="5">
    <source>
        <dbReference type="ARBA" id="ARBA00023136"/>
    </source>
</evidence>
<keyword evidence="9" id="KW-0121">Carboxypeptidase</keyword>
<evidence type="ECO:0000256" key="1">
    <source>
        <dbReference type="ARBA" id="ARBA00004571"/>
    </source>
</evidence>
<feature type="domain" description="TonB-dependent transporter Oar-like beta-barrel" evidence="8">
    <location>
        <begin position="237"/>
        <end position="1035"/>
    </location>
</feature>
<dbReference type="SUPFAM" id="SSF49452">
    <property type="entry name" value="Starch-binding domain-like"/>
    <property type="match status" value="1"/>
</dbReference>
<keyword evidence="5" id="KW-0472">Membrane</keyword>
<dbReference type="GO" id="GO:0044718">
    <property type="term" value="P:siderophore transmembrane transport"/>
    <property type="evidence" value="ECO:0007669"/>
    <property type="project" value="TreeGrafter"/>
</dbReference>
<dbReference type="InterPro" id="IPR013784">
    <property type="entry name" value="Carb-bd-like_fold"/>
</dbReference>
<dbReference type="InterPro" id="IPR057601">
    <property type="entry name" value="Oar-like_b-barrel"/>
</dbReference>
<proteinExistence type="predicted"/>
<dbReference type="Pfam" id="PF25183">
    <property type="entry name" value="OMP_b-brl_4"/>
    <property type="match status" value="1"/>
</dbReference>
<comment type="subcellular location">
    <subcellularLocation>
        <location evidence="1">Cell outer membrane</location>
        <topology evidence="1">Multi-pass membrane protein</topology>
    </subcellularLocation>
</comment>
<keyword evidence="10" id="KW-1185">Reference proteome</keyword>
<evidence type="ECO:0000256" key="4">
    <source>
        <dbReference type="ARBA" id="ARBA00022692"/>
    </source>
</evidence>
<accession>A0A562SPN9</accession>
<gene>
    <name evidence="9" type="ORF">IQ13_1352</name>
</gene>
<keyword evidence="3" id="KW-1134">Transmembrane beta strand</keyword>
<dbReference type="Proteomes" id="UP000316167">
    <property type="component" value="Unassembled WGS sequence"/>
</dbReference>
<dbReference type="OrthoDB" id="9768147at2"/>